<keyword evidence="1" id="KW-1133">Transmembrane helix</keyword>
<keyword evidence="1" id="KW-0472">Membrane</keyword>
<accession>A0AAD7Z9S2</accession>
<dbReference type="InterPro" id="IPR039632">
    <property type="entry name" value="TMEM42"/>
</dbReference>
<comment type="caution">
    <text evidence="3">The sequence shown here is derived from an EMBL/GenBank/DDBJ whole genome shotgun (WGS) entry which is preliminary data.</text>
</comment>
<proteinExistence type="predicted"/>
<feature type="transmembrane region" description="Helical" evidence="1">
    <location>
        <begin position="44"/>
        <end position="70"/>
    </location>
</feature>
<dbReference type="InterPro" id="IPR000620">
    <property type="entry name" value="EamA_dom"/>
</dbReference>
<dbReference type="Gene3D" id="1.10.3730.20">
    <property type="match status" value="1"/>
</dbReference>
<dbReference type="Pfam" id="PF00892">
    <property type="entry name" value="EamA"/>
    <property type="match status" value="1"/>
</dbReference>
<dbReference type="PANTHER" id="PTHR31965">
    <property type="entry name" value="TRANSMEMBRANE PROTEIN 42"/>
    <property type="match status" value="1"/>
</dbReference>
<protein>
    <recommendedName>
        <fullName evidence="2">EamA domain-containing protein</fullName>
    </recommendedName>
</protein>
<gene>
    <name evidence="3" type="ORF">L9F63_025365</name>
</gene>
<feature type="transmembrane region" description="Helical" evidence="1">
    <location>
        <begin position="82"/>
        <end position="102"/>
    </location>
</feature>
<feature type="domain" description="EamA" evidence="2">
    <location>
        <begin position="38"/>
        <end position="125"/>
    </location>
</feature>
<feature type="transmembrane region" description="Helical" evidence="1">
    <location>
        <begin position="108"/>
        <end position="125"/>
    </location>
</feature>
<evidence type="ECO:0000256" key="1">
    <source>
        <dbReference type="SAM" id="Phobius"/>
    </source>
</evidence>
<evidence type="ECO:0000259" key="2">
    <source>
        <dbReference type="Pfam" id="PF00892"/>
    </source>
</evidence>
<dbReference type="Proteomes" id="UP001233999">
    <property type="component" value="Unassembled WGS sequence"/>
</dbReference>
<organism evidence="3 4">
    <name type="scientific">Diploptera punctata</name>
    <name type="common">Pacific beetle cockroach</name>
    <dbReference type="NCBI Taxonomy" id="6984"/>
    <lineage>
        <taxon>Eukaryota</taxon>
        <taxon>Metazoa</taxon>
        <taxon>Ecdysozoa</taxon>
        <taxon>Arthropoda</taxon>
        <taxon>Hexapoda</taxon>
        <taxon>Insecta</taxon>
        <taxon>Pterygota</taxon>
        <taxon>Neoptera</taxon>
        <taxon>Polyneoptera</taxon>
        <taxon>Dictyoptera</taxon>
        <taxon>Blattodea</taxon>
        <taxon>Blaberoidea</taxon>
        <taxon>Blaberidae</taxon>
        <taxon>Diplopterinae</taxon>
        <taxon>Diploptera</taxon>
    </lineage>
</organism>
<evidence type="ECO:0000313" key="3">
    <source>
        <dbReference type="EMBL" id="KAJ9576740.1"/>
    </source>
</evidence>
<dbReference type="InterPro" id="IPR037185">
    <property type="entry name" value="EmrE-like"/>
</dbReference>
<dbReference type="EMBL" id="JASPKZ010009442">
    <property type="protein sequence ID" value="KAJ9576740.1"/>
    <property type="molecule type" value="Genomic_DNA"/>
</dbReference>
<sequence>MSLSRNNRTLQFLQGGFIHAINGGLCAAASSLCGKLSGIQDSSILMGLTLKILLLVSMLVFNVGVWTCFVKALQNSSSSLQATVSSTAVNYIFSALLGLVVFGETTSLQWWCGASLILIGLIFISRPSKQHEQ</sequence>
<name>A0AAD7Z9S2_DIPPU</name>
<keyword evidence="4" id="KW-1185">Reference proteome</keyword>
<dbReference type="AlphaFoldDB" id="A0AAD7Z9S2"/>
<keyword evidence="1" id="KW-0812">Transmembrane</keyword>
<dbReference type="SUPFAM" id="SSF103481">
    <property type="entry name" value="Multidrug resistance efflux transporter EmrE"/>
    <property type="match status" value="1"/>
</dbReference>
<dbReference type="PANTHER" id="PTHR31965:SF1">
    <property type="entry name" value="TRANSMEMBRANE PROTEIN 42"/>
    <property type="match status" value="1"/>
</dbReference>
<feature type="transmembrane region" description="Helical" evidence="1">
    <location>
        <begin position="12"/>
        <end position="32"/>
    </location>
</feature>
<evidence type="ECO:0000313" key="4">
    <source>
        <dbReference type="Proteomes" id="UP001233999"/>
    </source>
</evidence>
<dbReference type="GO" id="GO:0016020">
    <property type="term" value="C:membrane"/>
    <property type="evidence" value="ECO:0007669"/>
    <property type="project" value="InterPro"/>
</dbReference>
<reference evidence="3" key="1">
    <citation type="journal article" date="2023" name="IScience">
        <title>Live-bearing cockroach genome reveals convergent evolutionary mechanisms linked to viviparity in insects and beyond.</title>
        <authorList>
            <person name="Fouks B."/>
            <person name="Harrison M.C."/>
            <person name="Mikhailova A.A."/>
            <person name="Marchal E."/>
            <person name="English S."/>
            <person name="Carruthers M."/>
            <person name="Jennings E.C."/>
            <person name="Chiamaka E.L."/>
            <person name="Frigard R.A."/>
            <person name="Pippel M."/>
            <person name="Attardo G.M."/>
            <person name="Benoit J.B."/>
            <person name="Bornberg-Bauer E."/>
            <person name="Tobe S.S."/>
        </authorList>
    </citation>
    <scope>NUCLEOTIDE SEQUENCE</scope>
    <source>
        <strain evidence="3">Stay&amp;Tobe</strain>
    </source>
</reference>
<reference evidence="3" key="2">
    <citation type="submission" date="2023-05" db="EMBL/GenBank/DDBJ databases">
        <authorList>
            <person name="Fouks B."/>
        </authorList>
    </citation>
    <scope>NUCLEOTIDE SEQUENCE</scope>
    <source>
        <strain evidence="3">Stay&amp;Tobe</strain>
        <tissue evidence="3">Testes</tissue>
    </source>
</reference>